<dbReference type="PANTHER" id="PTHR38564">
    <property type="entry name" value="SI:CH73-250A16.5-RELATED"/>
    <property type="match status" value="1"/>
</dbReference>
<dbReference type="AlphaFoldDB" id="A0AAD7S552"/>
<evidence type="ECO:0000313" key="3">
    <source>
        <dbReference type="Proteomes" id="UP001221898"/>
    </source>
</evidence>
<comment type="caution">
    <text evidence="2">The sequence shown here is derived from an EMBL/GenBank/DDBJ whole genome shotgun (WGS) entry which is preliminary data.</text>
</comment>
<evidence type="ECO:0000256" key="1">
    <source>
        <dbReference type="SAM" id="SignalP"/>
    </source>
</evidence>
<dbReference type="PANTHER" id="PTHR38564:SF2">
    <property type="entry name" value="WU:FC46H12 PRECURSOR"/>
    <property type="match status" value="1"/>
</dbReference>
<keyword evidence="3" id="KW-1185">Reference proteome</keyword>
<dbReference type="EMBL" id="JAINUG010000109">
    <property type="protein sequence ID" value="KAJ8396136.1"/>
    <property type="molecule type" value="Genomic_DNA"/>
</dbReference>
<protein>
    <submittedName>
        <fullName evidence="2">Uncharacterized protein</fullName>
    </submittedName>
</protein>
<feature type="chain" id="PRO_5042244176" evidence="1">
    <location>
        <begin position="24"/>
        <end position="164"/>
    </location>
</feature>
<dbReference type="Proteomes" id="UP001221898">
    <property type="component" value="Unassembled WGS sequence"/>
</dbReference>
<keyword evidence="1" id="KW-0732">Signal</keyword>
<proteinExistence type="predicted"/>
<reference evidence="2" key="1">
    <citation type="journal article" date="2023" name="Science">
        <title>Genome structures resolve the early diversification of teleost fishes.</title>
        <authorList>
            <person name="Parey E."/>
            <person name="Louis A."/>
            <person name="Montfort J."/>
            <person name="Bouchez O."/>
            <person name="Roques C."/>
            <person name="Iampietro C."/>
            <person name="Lluch J."/>
            <person name="Castinel A."/>
            <person name="Donnadieu C."/>
            <person name="Desvignes T."/>
            <person name="Floi Bucao C."/>
            <person name="Jouanno E."/>
            <person name="Wen M."/>
            <person name="Mejri S."/>
            <person name="Dirks R."/>
            <person name="Jansen H."/>
            <person name="Henkel C."/>
            <person name="Chen W.J."/>
            <person name="Zahm M."/>
            <person name="Cabau C."/>
            <person name="Klopp C."/>
            <person name="Thompson A.W."/>
            <person name="Robinson-Rechavi M."/>
            <person name="Braasch I."/>
            <person name="Lecointre G."/>
            <person name="Bobe J."/>
            <person name="Postlethwait J.H."/>
            <person name="Berthelot C."/>
            <person name="Roest Crollius H."/>
            <person name="Guiguen Y."/>
        </authorList>
    </citation>
    <scope>NUCLEOTIDE SEQUENCE</scope>
    <source>
        <strain evidence="2">NC1722</strain>
    </source>
</reference>
<feature type="signal peptide" evidence="1">
    <location>
        <begin position="1"/>
        <end position="23"/>
    </location>
</feature>
<accession>A0AAD7S552</accession>
<organism evidence="2 3">
    <name type="scientific">Aldrovandia affinis</name>
    <dbReference type="NCBI Taxonomy" id="143900"/>
    <lineage>
        <taxon>Eukaryota</taxon>
        <taxon>Metazoa</taxon>
        <taxon>Chordata</taxon>
        <taxon>Craniata</taxon>
        <taxon>Vertebrata</taxon>
        <taxon>Euteleostomi</taxon>
        <taxon>Actinopterygii</taxon>
        <taxon>Neopterygii</taxon>
        <taxon>Teleostei</taxon>
        <taxon>Notacanthiformes</taxon>
        <taxon>Halosauridae</taxon>
        <taxon>Aldrovandia</taxon>
    </lineage>
</organism>
<evidence type="ECO:0000313" key="2">
    <source>
        <dbReference type="EMBL" id="KAJ8396136.1"/>
    </source>
</evidence>
<sequence length="164" mass="17640">MHTKTLLVAALIVGSCGVITAEAVPLMCKAVWVIGASCEDVSTALVNQIKSWTGIDGCATGGEKCLYELVSVNQTHIFAKHTNPTDKSVDNLTFILKRHRESPACRTVGISVSAADGKTRDSGTNYCNLWNLVEGSGLTSISLFKEITNDWMCNERSTAKCDIV</sequence>
<gene>
    <name evidence="2" type="ORF">AAFF_G00022090</name>
</gene>
<dbReference type="PROSITE" id="PS51257">
    <property type="entry name" value="PROKAR_LIPOPROTEIN"/>
    <property type="match status" value="1"/>
</dbReference>
<name>A0AAD7S552_9TELE</name>